<dbReference type="GO" id="GO:0007018">
    <property type="term" value="P:microtubule-based movement"/>
    <property type="evidence" value="ECO:0007669"/>
    <property type="project" value="InterPro"/>
</dbReference>
<proteinExistence type="inferred from homology"/>
<dbReference type="GO" id="GO:0003924">
    <property type="term" value="F:GTPase activity"/>
    <property type="evidence" value="ECO:0007669"/>
    <property type="project" value="InterPro"/>
</dbReference>
<feature type="coiled-coil region" evidence="8">
    <location>
        <begin position="1006"/>
        <end position="1116"/>
    </location>
</feature>
<dbReference type="SMART" id="SM00129">
    <property type="entry name" value="KISc"/>
    <property type="match status" value="1"/>
</dbReference>
<feature type="compositionally biased region" description="Low complexity" evidence="9">
    <location>
        <begin position="1856"/>
        <end position="1868"/>
    </location>
</feature>
<feature type="binding site" evidence="7">
    <location>
        <begin position="397"/>
        <end position="404"/>
    </location>
    <ligand>
        <name>ATP</name>
        <dbReference type="ChEBI" id="CHEBI:30616"/>
    </ligand>
</feature>
<dbReference type="Pfam" id="PF00225">
    <property type="entry name" value="Kinesin"/>
    <property type="match status" value="1"/>
</dbReference>
<evidence type="ECO:0000256" key="6">
    <source>
        <dbReference type="PROSITE-ProRule" id="PRU00221"/>
    </source>
</evidence>
<dbReference type="PROSITE" id="PS51419">
    <property type="entry name" value="RAB"/>
    <property type="match status" value="1"/>
</dbReference>
<feature type="compositionally biased region" description="Basic and acidic residues" evidence="9">
    <location>
        <begin position="1576"/>
        <end position="1585"/>
    </location>
</feature>
<dbReference type="InterPro" id="IPR001806">
    <property type="entry name" value="Small_GTPase"/>
</dbReference>
<evidence type="ECO:0000256" key="9">
    <source>
        <dbReference type="SAM" id="MobiDB-lite"/>
    </source>
</evidence>
<accession>A0A7J6MS64</accession>
<dbReference type="GO" id="GO:0005875">
    <property type="term" value="C:microtubule associated complex"/>
    <property type="evidence" value="ECO:0007669"/>
    <property type="project" value="TreeGrafter"/>
</dbReference>
<dbReference type="InterPro" id="IPR001680">
    <property type="entry name" value="WD40_rpt"/>
</dbReference>
<dbReference type="GO" id="GO:0005525">
    <property type="term" value="F:GTP binding"/>
    <property type="evidence" value="ECO:0007669"/>
    <property type="project" value="InterPro"/>
</dbReference>
<dbReference type="PRINTS" id="PR00380">
    <property type="entry name" value="KINESINHEAVY"/>
</dbReference>
<keyword evidence="4 7" id="KW-0067">ATP-binding</keyword>
<dbReference type="GO" id="GO:0005524">
    <property type="term" value="F:ATP binding"/>
    <property type="evidence" value="ECO:0007669"/>
    <property type="project" value="UniProtKB-UniRule"/>
</dbReference>
<dbReference type="GO" id="GO:0003777">
    <property type="term" value="F:microtubule motor activity"/>
    <property type="evidence" value="ECO:0007669"/>
    <property type="project" value="InterPro"/>
</dbReference>
<sequence length="2041" mass="224524">MAAETCPILRVTLLGMGGSGKTSLVNAFVNNAAVDAHTPPTDHPTLYYKTVLSTRGCEGADQWSMVEIEDTYSSYRADGKTLSENGRMTPRNVKNFLGLKRRISDAQASIERDQVDETVLPFGLAEAPKVGRYRPVSEGRMGFMIVFDSTSQESYEEALNIALLMEETFKRKRVRVRPVVYLVANKCDLNPDSSKYQQIAHTAELFAREQGMRSWRVSAKDFRQVGKLFREMARTPTCVHDGRPSRLLKALIRMGNGHQSVLYNSMPELSISLPGCFFGRGSGSNLAVLSVMPTAGSAASSTIDSTNSSSSSSSQNINVCIRVRPLTTSETLASGGSSTCITVDGERTVCIPSLSKAYTFDRVYDQDSDQGSLYTASIEPLVNQFFAGYNCTVIAYGQTGSGKTYTMGSASYVSQDSGLIPRVIAEICRRVEEGNPDETIELTCSFIELYNEEIRDLLDPSAAVVEPTSSARSTNNGAFTSGKRGISRTVAPSDKIRIIEDPTSKNIIVIGCTEEPVECAADLHLCLDRGSVVRQTASTGMNSQSSRSHAIFTIGMVVRTHSDPPGSDDGAPAGECSYRVAKFHFVDLAGSERIKRTMATGNRMREGIHINSGLLALGNVICALSSAMEGGSSSTTTAGAAFNATDSTGGSAASGQSHIPYRDSKLTRILQDSLGGNSRTVMIACVSPAAADFAETYNTIKYASRARCITNRPVVNTDPTKKLVMELRQQIRDLTEEKLRFMGLGPGEGAEGIRIELEQWQRKYARLHGLCVERGIDPAEEGFETPSSHPGCIDEAKSSTTQRTDANNKRLMERCTSLEAQLAEYREVMAKVWARNKHLDGEISRFRGGGDSEGCDSPAVILISSIVFLYALLVTSALREAVARGAPPEETGLDTSSTAGDTASTSSAGQDTTDRLAKHLELDESNLSDLIGAVAEQQQEEGGEGEAEDLAGAVEALLHATSSWMDKGAEDSQGHDDDDGLKNSIAAQERHLQGLRSEHDSHAAMQQAYLEKIRMYEDMVAKANKEKEELAAQINAKKSDRKMTELLERKQRDNQRLLDQQQKEMQQLRRELSSIQKAKDRCGQEVARLEKELSVAKAEKVRIQRQRKEHDEAHRKILQDRDRVINQLKRVQAKKTLEARKDADSTKKTLATLTVRNETLLKQLNALKEAQKRRVDSRKKSLGPAARAKQQRSRARRDGVPGTEPSSIKIWLRDMIDRQMARDGTAEIAEKLSEELDDLEKRLDSQRRYILELEAKLDDTEGLKNRRKSRERYHAELLDAQENLDSMSAQWSVMQKRYIELTDPSNRITQPGDSLKEVLSVVSSNLDAMARVFWEELLAARKQIGSLESRLTELRDQCARKESQLAEQASKMALLRNDFSRRVSELTSKRKISDLAMISKQLVEASTPRKHMVDCVGLSICFLAACNLRRSSACIGVRSSDVSREGSPAPASGPCREMGRQLTPGRTEVSEIPIMNKDTPPVGEDAPQAFTTSPVSPSINDSLSFMPLRRKGMRHSLVDDIESQEVLELQSQTVYQEALLSRTRSEHIKALQDRIEELEDINVSLRRKLMTAEEERELLQRERGHSSSSVERAGSLKATKRARLAQVTRTTESADYKRSQPIRKWSTENENEGDRKNVDRPFEFSRKGSVADLRLGDREVLWGADDANAPWCCTHRERDAHDYFLTSCCLTEGPSLHLWTGSMGNIRVWDLGARPTQIKSVPIPAGGQNVIVRSMCAVDGNLVAAAVANNVKIIDKRCPSHSCCVATVVTGENKDISQVALVPSGGAGHVAIAATGLKLYDLRSFEELDRGTKRESTASEAVPQPVKLSSGHMDLFAVAASEDSKLFAGGREKTVRSSSSSSSSSRGRSVIIARADQIRMWTDPTRTPTGQVFQPPHFDAVSSLQPWGPSHFVSGSRDKFIKLWEVPASISGQQDVSMRMSSRQCLASVQAHNDWITALSLVRGPRDSRLVSTGRDGIVKVWSLRGTSLQREYASRHSNGPIAGVTSCPSAEGMFVTVSHDRSFRVWKLNNSSSSSSTSSI</sequence>
<feature type="coiled-coil region" evidence="8">
    <location>
        <begin position="1222"/>
        <end position="1290"/>
    </location>
</feature>
<dbReference type="PANTHER" id="PTHR47969">
    <property type="entry name" value="CHROMOSOME-ASSOCIATED KINESIN KIF4A-RELATED"/>
    <property type="match status" value="1"/>
</dbReference>
<dbReference type="Pfam" id="PF00071">
    <property type="entry name" value="Ras"/>
    <property type="match status" value="1"/>
</dbReference>
<dbReference type="Proteomes" id="UP000572268">
    <property type="component" value="Unassembled WGS sequence"/>
</dbReference>
<dbReference type="SMART" id="SM00320">
    <property type="entry name" value="WD40"/>
    <property type="match status" value="6"/>
</dbReference>
<evidence type="ECO:0000256" key="5">
    <source>
        <dbReference type="ARBA" id="ARBA00023054"/>
    </source>
</evidence>
<evidence type="ECO:0000256" key="3">
    <source>
        <dbReference type="ARBA" id="ARBA00022741"/>
    </source>
</evidence>
<comment type="caution">
    <text evidence="11">The sequence shown here is derived from an EMBL/GenBank/DDBJ whole genome shotgun (WGS) entry which is preliminary data.</text>
</comment>
<dbReference type="InterPro" id="IPR027417">
    <property type="entry name" value="P-loop_NTPase"/>
</dbReference>
<dbReference type="InterPro" id="IPR001752">
    <property type="entry name" value="Kinesin_motor_dom"/>
</dbReference>
<evidence type="ECO:0000256" key="8">
    <source>
        <dbReference type="SAM" id="Coils"/>
    </source>
</evidence>
<protein>
    <submittedName>
        <fullName evidence="11">Kinesin-like protein kif21b</fullName>
    </submittedName>
</protein>
<feature type="repeat" description="WD" evidence="6">
    <location>
        <begin position="1949"/>
        <end position="1992"/>
    </location>
</feature>
<dbReference type="Pfam" id="PF00400">
    <property type="entry name" value="WD40"/>
    <property type="match status" value="2"/>
</dbReference>
<reference evidence="11 12" key="1">
    <citation type="submission" date="2020-04" db="EMBL/GenBank/DDBJ databases">
        <title>Perkinsus olseni comparative genomics.</title>
        <authorList>
            <person name="Bogema D.R."/>
        </authorList>
    </citation>
    <scope>NUCLEOTIDE SEQUENCE [LARGE SCALE GENOMIC DNA]</scope>
    <source>
        <strain evidence="11">ATCC PRA-31</strain>
    </source>
</reference>
<dbReference type="GO" id="GO:0005737">
    <property type="term" value="C:cytoplasm"/>
    <property type="evidence" value="ECO:0007669"/>
    <property type="project" value="UniProtKB-SubCell"/>
</dbReference>
<feature type="region of interest" description="Disordered" evidence="9">
    <location>
        <begin position="1849"/>
        <end position="1868"/>
    </location>
</feature>
<dbReference type="SUPFAM" id="SSF50998">
    <property type="entry name" value="Quinoprotein alcohol dehydrogenase-like"/>
    <property type="match status" value="1"/>
</dbReference>
<keyword evidence="3 7" id="KW-0547">Nucleotide-binding</keyword>
<feature type="region of interest" description="Disordered" evidence="9">
    <location>
        <begin position="1440"/>
        <end position="1461"/>
    </location>
</feature>
<evidence type="ECO:0000313" key="11">
    <source>
        <dbReference type="EMBL" id="KAF4674157.1"/>
    </source>
</evidence>
<feature type="domain" description="Kinesin motor" evidence="10">
    <location>
        <begin position="316"/>
        <end position="709"/>
    </location>
</feature>
<dbReference type="GO" id="GO:0007052">
    <property type="term" value="P:mitotic spindle organization"/>
    <property type="evidence" value="ECO:0007669"/>
    <property type="project" value="TreeGrafter"/>
</dbReference>
<evidence type="ECO:0000259" key="10">
    <source>
        <dbReference type="PROSITE" id="PS50067"/>
    </source>
</evidence>
<evidence type="ECO:0000256" key="1">
    <source>
        <dbReference type="ARBA" id="ARBA00004496"/>
    </source>
</evidence>
<evidence type="ECO:0000256" key="7">
    <source>
        <dbReference type="PROSITE-ProRule" id="PRU00283"/>
    </source>
</evidence>
<dbReference type="Pfam" id="PF25764">
    <property type="entry name" value="KIF21A_4th"/>
    <property type="match status" value="1"/>
</dbReference>
<dbReference type="PROSITE" id="PS50082">
    <property type="entry name" value="WD_REPEATS_2"/>
    <property type="match status" value="1"/>
</dbReference>
<dbReference type="PANTHER" id="PTHR47969:SF15">
    <property type="entry name" value="CHROMOSOME-ASSOCIATED KINESIN KIF4A-RELATED"/>
    <property type="match status" value="1"/>
</dbReference>
<dbReference type="InterPro" id="IPR019821">
    <property type="entry name" value="Kinesin_motor_CS"/>
</dbReference>
<feature type="region of interest" description="Disordered" evidence="9">
    <location>
        <begin position="782"/>
        <end position="804"/>
    </location>
</feature>
<keyword evidence="6" id="KW-0853">WD repeat</keyword>
<keyword evidence="7" id="KW-0505">Motor protein</keyword>
<dbReference type="PROSITE" id="PS00411">
    <property type="entry name" value="KINESIN_MOTOR_1"/>
    <property type="match status" value="1"/>
</dbReference>
<gene>
    <name evidence="11" type="primary">KIF21B</name>
    <name evidence="11" type="ORF">FOL46_005703</name>
</gene>
<keyword evidence="2" id="KW-0963">Cytoplasm</keyword>
<dbReference type="SUPFAM" id="SSF52540">
    <property type="entry name" value="P-loop containing nucleoside triphosphate hydrolases"/>
    <property type="match status" value="2"/>
</dbReference>
<keyword evidence="5 8" id="KW-0175">Coiled coil</keyword>
<feature type="region of interest" description="Disordered" evidence="9">
    <location>
        <begin position="1169"/>
        <end position="1205"/>
    </location>
</feature>
<evidence type="ECO:0000256" key="2">
    <source>
        <dbReference type="ARBA" id="ARBA00022490"/>
    </source>
</evidence>
<name>A0A7J6MS64_PEROL</name>
<comment type="subcellular location">
    <subcellularLocation>
        <location evidence="1">Cytoplasm</location>
    </subcellularLocation>
</comment>
<evidence type="ECO:0000313" key="12">
    <source>
        <dbReference type="Proteomes" id="UP000572268"/>
    </source>
</evidence>
<dbReference type="GO" id="GO:0051231">
    <property type="term" value="P:spindle elongation"/>
    <property type="evidence" value="ECO:0007669"/>
    <property type="project" value="TreeGrafter"/>
</dbReference>
<feature type="compositionally biased region" description="Low complexity" evidence="9">
    <location>
        <begin position="894"/>
        <end position="909"/>
    </location>
</feature>
<dbReference type="InterPro" id="IPR015943">
    <property type="entry name" value="WD40/YVTN_repeat-like_dom_sf"/>
</dbReference>
<dbReference type="InterPro" id="IPR036961">
    <property type="entry name" value="Kinesin_motor_dom_sf"/>
</dbReference>
<dbReference type="InterPro" id="IPR011047">
    <property type="entry name" value="Quinoprotein_ADH-like_sf"/>
</dbReference>
<feature type="region of interest" description="Disordered" evidence="9">
    <location>
        <begin position="1473"/>
        <end position="1497"/>
    </location>
</feature>
<feature type="coiled-coil region" evidence="8">
    <location>
        <begin position="1337"/>
        <end position="1371"/>
    </location>
</feature>
<feature type="region of interest" description="Disordered" evidence="9">
    <location>
        <begin position="887"/>
        <end position="912"/>
    </location>
</feature>
<dbReference type="GO" id="GO:0008017">
    <property type="term" value="F:microtubule binding"/>
    <property type="evidence" value="ECO:0007669"/>
    <property type="project" value="InterPro"/>
</dbReference>
<dbReference type="InterPro" id="IPR027640">
    <property type="entry name" value="Kinesin-like_fam"/>
</dbReference>
<dbReference type="Gene3D" id="3.40.850.10">
    <property type="entry name" value="Kinesin motor domain"/>
    <property type="match status" value="1"/>
</dbReference>
<dbReference type="Gene3D" id="2.130.10.10">
    <property type="entry name" value="YVTN repeat-like/Quinoprotein amine dehydrogenase"/>
    <property type="match status" value="2"/>
</dbReference>
<dbReference type="EMBL" id="JABANN010000035">
    <property type="protein sequence ID" value="KAF4674157.1"/>
    <property type="molecule type" value="Genomic_DNA"/>
</dbReference>
<dbReference type="CDD" id="cd00882">
    <property type="entry name" value="Ras_like_GTPase"/>
    <property type="match status" value="1"/>
</dbReference>
<organism evidence="11 12">
    <name type="scientific">Perkinsus olseni</name>
    <name type="common">Perkinsus atlanticus</name>
    <dbReference type="NCBI Taxonomy" id="32597"/>
    <lineage>
        <taxon>Eukaryota</taxon>
        <taxon>Sar</taxon>
        <taxon>Alveolata</taxon>
        <taxon>Perkinsozoa</taxon>
        <taxon>Perkinsea</taxon>
        <taxon>Perkinsida</taxon>
        <taxon>Perkinsidae</taxon>
        <taxon>Perkinsus</taxon>
    </lineage>
</organism>
<feature type="region of interest" description="Disordered" evidence="9">
    <location>
        <begin position="1576"/>
        <end position="1640"/>
    </location>
</feature>
<dbReference type="Gene3D" id="3.40.50.300">
    <property type="entry name" value="P-loop containing nucleotide triphosphate hydrolases"/>
    <property type="match status" value="1"/>
</dbReference>
<evidence type="ECO:0000256" key="4">
    <source>
        <dbReference type="ARBA" id="ARBA00022840"/>
    </source>
</evidence>
<comment type="similarity">
    <text evidence="7">Belongs to the TRAFAC class myosin-kinesin ATPase superfamily. Kinesin family.</text>
</comment>
<dbReference type="PROSITE" id="PS50067">
    <property type="entry name" value="KINESIN_MOTOR_2"/>
    <property type="match status" value="1"/>
</dbReference>